<proteinExistence type="predicted"/>
<evidence type="ECO:0000256" key="1">
    <source>
        <dbReference type="SAM" id="MobiDB-lite"/>
    </source>
</evidence>
<sequence>MRWEEFTFLLLLISGTNAQFGEIASLATSLLGGALGNGAGIGALAGAGAAGAGAAGQAGGALAQIGQLYQLAQGALQLTGTGVGVLNQASEGNWFPAVLEQTAKNSQALMKQGGGNGLNLGALGPAPGKTAGGGIGPEFGTSFPAPNIDDYDENAEIPGVTEKKSPKAPDGLVDIEDEDYEIETTPATTTTTEATTTTATTTLFPDEEEEETTEPTTPPPRQIRIQLPDKDGKAEPEEELDYEDLINKKAQKSKPMIPTIDAESTDEIKRNVIATHGAKTQPVVPKLDKLVEVLQKSKLSKEEIDEIVAQVEGNKHIEKPAKYDFNAAVQNIPDKKNTIRQKITDASRIINSNLENQRKEQSIVIQKQVDEFKVFRDLTHSNIASHLTTKKPTTTTKATTTTSPKFVPTVLPASSQATTTSPKSIPTTTLTQKHVQQTRSVQQVAPPPAPQVVPQVAPQPQVAAPFLQPQPQQPYNNFLLPPNHFQHSFHQQQQNLYYTQAPLYGQQTQNYWGQQQNQYNQQYGLHPNQQQQQKQNFQQPQQQQYGYSMPYPSQQPQPLTRVQPQQQQQQQYYSPQHNKQQQVQQQVQRPQQIQHQQPQQQQHHQQYIQQFITQQPTKQPPAPVQQRVAPPAPSQQAVYRQGNAQATAASPRPVYPQGNVHQVVHYYNDGQQIVQQIIPKVIAANGNLPLSGPFQSHSVAAVDPAEYEKRQEILRQAYQQPQTRSAEAQGNVRVQPSARVQPRIYESTVTATGHRQAHAIRTYQATKSVSVTPPNSQPAAATRSSGRVSAAKKRYSGHVLPGPTIDHRSLLEKRTTSKPRYVRVP</sequence>
<evidence type="ECO:0000313" key="3">
    <source>
        <dbReference type="EMBL" id="ULT79374.1"/>
    </source>
</evidence>
<feature type="signal peptide" evidence="2">
    <location>
        <begin position="1"/>
        <end position="18"/>
    </location>
</feature>
<evidence type="ECO:0000313" key="4">
    <source>
        <dbReference type="Proteomes" id="UP000827892"/>
    </source>
</evidence>
<reference evidence="3 4" key="1">
    <citation type="submission" date="2022-05" db="EMBL/GenBank/DDBJ databases">
        <title>Chromosome-level reference genomes for two strains of Caenorhabditis briggsae: an improved platform for comparative genomics.</title>
        <authorList>
            <person name="Stevens L."/>
            <person name="Andersen E.C."/>
        </authorList>
    </citation>
    <scope>NUCLEOTIDE SEQUENCE [LARGE SCALE GENOMIC DNA]</scope>
    <source>
        <strain evidence="3">QX1410_ONT</strain>
        <tissue evidence="3">Whole-organism</tissue>
    </source>
</reference>
<feature type="compositionally biased region" description="Polar residues" evidence="1">
    <location>
        <begin position="766"/>
        <end position="787"/>
    </location>
</feature>
<evidence type="ECO:0000256" key="2">
    <source>
        <dbReference type="SAM" id="SignalP"/>
    </source>
</evidence>
<feature type="region of interest" description="Disordered" evidence="1">
    <location>
        <begin position="766"/>
        <end position="825"/>
    </location>
</feature>
<keyword evidence="2" id="KW-0732">Signal</keyword>
<feature type="compositionally biased region" description="Basic residues" evidence="1">
    <location>
        <begin position="816"/>
        <end position="825"/>
    </location>
</feature>
<feature type="region of interest" description="Disordered" evidence="1">
    <location>
        <begin position="183"/>
        <end position="226"/>
    </location>
</feature>
<protein>
    <submittedName>
        <fullName evidence="3">Uncharacterized protein</fullName>
    </submittedName>
</protein>
<dbReference type="EMBL" id="CP090896">
    <property type="protein sequence ID" value="ULT79374.1"/>
    <property type="molecule type" value="Genomic_DNA"/>
</dbReference>
<accession>A0AAE8ZSX1</accession>
<gene>
    <name evidence="3" type="ORF">L3Y34_010182</name>
</gene>
<feature type="region of interest" description="Disordered" evidence="1">
    <location>
        <begin position="526"/>
        <end position="654"/>
    </location>
</feature>
<feature type="compositionally biased region" description="Low complexity" evidence="1">
    <location>
        <begin position="183"/>
        <end position="204"/>
    </location>
</feature>
<feature type="compositionally biased region" description="Low complexity" evidence="1">
    <location>
        <begin position="526"/>
        <end position="616"/>
    </location>
</feature>
<feature type="chain" id="PRO_5042248313" evidence="2">
    <location>
        <begin position="19"/>
        <end position="825"/>
    </location>
</feature>
<dbReference type="Proteomes" id="UP000827892">
    <property type="component" value="Chromosome X"/>
</dbReference>
<dbReference type="PANTHER" id="PTHR48125">
    <property type="entry name" value="LP07818P1"/>
    <property type="match status" value="1"/>
</dbReference>
<name>A0AAE8ZSX1_CAEBR</name>
<dbReference type="PANTHER" id="PTHR48125:SF16">
    <property type="entry name" value="UBZ4-TYPE DOMAIN-CONTAINING PROTEIN"/>
    <property type="match status" value="1"/>
</dbReference>
<feature type="compositionally biased region" description="Basic and acidic residues" evidence="1">
    <location>
        <begin position="805"/>
        <end position="815"/>
    </location>
</feature>
<feature type="compositionally biased region" description="Low complexity" evidence="1">
    <location>
        <begin position="624"/>
        <end position="638"/>
    </location>
</feature>
<dbReference type="AlphaFoldDB" id="A0AAE8ZSX1"/>
<organism evidence="3 4">
    <name type="scientific">Caenorhabditis briggsae</name>
    <dbReference type="NCBI Taxonomy" id="6238"/>
    <lineage>
        <taxon>Eukaryota</taxon>
        <taxon>Metazoa</taxon>
        <taxon>Ecdysozoa</taxon>
        <taxon>Nematoda</taxon>
        <taxon>Chromadorea</taxon>
        <taxon>Rhabditida</taxon>
        <taxon>Rhabditina</taxon>
        <taxon>Rhabditomorpha</taxon>
        <taxon>Rhabditoidea</taxon>
        <taxon>Rhabditidae</taxon>
        <taxon>Peloderinae</taxon>
        <taxon>Caenorhabditis</taxon>
    </lineage>
</organism>